<evidence type="ECO:0000259" key="6">
    <source>
        <dbReference type="PROSITE" id="PS50931"/>
    </source>
</evidence>
<sequence>MPPPSLSNFNMDLLVPLHALLMERSVTKAAERVEVTQPSMSTSLAKLRRHFNEPLLVRDGRRMVLTPFAESLVQPVTEMLEAIREVVGANAAFDPTTDRRVFTVTASDYVAIVLLRPLLREIDTAYPHVQIKVAPLNHGMVDQLRRGQCDLVIWPPMIQDKELETFSSATLFTDEFVAVVDQDHPEVGDVLTSDQLCTLPYVQIGGPQPTIADTVLTQLGLPLRAVAATDNFTNAACLLPGTRMVAVIQRRLFDQLGPSIGLRTVALDVPLPRLVESMYWHPRNTVDPAHRWLRERVLRLCATDLPDRPHDGPGPPRGARPGG</sequence>
<dbReference type="InterPro" id="IPR000847">
    <property type="entry name" value="LysR_HTH_N"/>
</dbReference>
<feature type="domain" description="HTH lysR-type" evidence="6">
    <location>
        <begin position="11"/>
        <end position="66"/>
    </location>
</feature>
<dbReference type="CDD" id="cd08417">
    <property type="entry name" value="PBP2_Nitroaromatics_like"/>
    <property type="match status" value="1"/>
</dbReference>
<dbReference type="PRINTS" id="PR00039">
    <property type="entry name" value="HTHLYSR"/>
</dbReference>
<gene>
    <name evidence="7" type="ORF">GCM10009579_06920</name>
</gene>
<keyword evidence="8" id="KW-1185">Reference proteome</keyword>
<dbReference type="Proteomes" id="UP001500282">
    <property type="component" value="Unassembled WGS sequence"/>
</dbReference>
<feature type="region of interest" description="Disordered" evidence="5">
    <location>
        <begin position="304"/>
        <end position="323"/>
    </location>
</feature>
<evidence type="ECO:0000256" key="5">
    <source>
        <dbReference type="SAM" id="MobiDB-lite"/>
    </source>
</evidence>
<organism evidence="7 8">
    <name type="scientific">Streptomyces javensis</name>
    <dbReference type="NCBI Taxonomy" id="114698"/>
    <lineage>
        <taxon>Bacteria</taxon>
        <taxon>Bacillati</taxon>
        <taxon>Actinomycetota</taxon>
        <taxon>Actinomycetes</taxon>
        <taxon>Kitasatosporales</taxon>
        <taxon>Streptomycetaceae</taxon>
        <taxon>Streptomyces</taxon>
        <taxon>Streptomyces violaceusniger group</taxon>
    </lineage>
</organism>
<evidence type="ECO:0000256" key="4">
    <source>
        <dbReference type="ARBA" id="ARBA00023163"/>
    </source>
</evidence>
<name>A0ABN1WIP2_9ACTN</name>
<evidence type="ECO:0000313" key="8">
    <source>
        <dbReference type="Proteomes" id="UP001500282"/>
    </source>
</evidence>
<comment type="caution">
    <text evidence="7">The sequence shown here is derived from an EMBL/GenBank/DDBJ whole genome shotgun (WGS) entry which is preliminary data.</text>
</comment>
<dbReference type="PANTHER" id="PTHR30118:SF15">
    <property type="entry name" value="TRANSCRIPTIONAL REGULATORY PROTEIN"/>
    <property type="match status" value="1"/>
</dbReference>
<dbReference type="InterPro" id="IPR036388">
    <property type="entry name" value="WH-like_DNA-bd_sf"/>
</dbReference>
<dbReference type="InterPro" id="IPR050389">
    <property type="entry name" value="LysR-type_TF"/>
</dbReference>
<dbReference type="InterPro" id="IPR037402">
    <property type="entry name" value="YidZ_PBP2"/>
</dbReference>
<feature type="compositionally biased region" description="Pro residues" evidence="5">
    <location>
        <begin position="312"/>
        <end position="323"/>
    </location>
</feature>
<evidence type="ECO:0000313" key="7">
    <source>
        <dbReference type="EMBL" id="GAA1251689.1"/>
    </source>
</evidence>
<evidence type="ECO:0000256" key="1">
    <source>
        <dbReference type="ARBA" id="ARBA00009437"/>
    </source>
</evidence>
<dbReference type="SUPFAM" id="SSF46785">
    <property type="entry name" value="Winged helix' DNA-binding domain"/>
    <property type="match status" value="1"/>
</dbReference>
<keyword evidence="4" id="KW-0804">Transcription</keyword>
<dbReference type="Pfam" id="PF00126">
    <property type="entry name" value="HTH_1"/>
    <property type="match status" value="1"/>
</dbReference>
<proteinExistence type="inferred from homology"/>
<dbReference type="Gene3D" id="3.40.190.10">
    <property type="entry name" value="Periplasmic binding protein-like II"/>
    <property type="match status" value="2"/>
</dbReference>
<dbReference type="InterPro" id="IPR005119">
    <property type="entry name" value="LysR_subst-bd"/>
</dbReference>
<keyword evidence="2" id="KW-0805">Transcription regulation</keyword>
<comment type="similarity">
    <text evidence="1">Belongs to the LysR transcriptional regulatory family.</text>
</comment>
<keyword evidence="3" id="KW-0238">DNA-binding</keyword>
<dbReference type="Gene3D" id="1.10.10.10">
    <property type="entry name" value="Winged helix-like DNA-binding domain superfamily/Winged helix DNA-binding domain"/>
    <property type="match status" value="1"/>
</dbReference>
<accession>A0ABN1WIP2</accession>
<dbReference type="PROSITE" id="PS50931">
    <property type="entry name" value="HTH_LYSR"/>
    <property type="match status" value="1"/>
</dbReference>
<dbReference type="SUPFAM" id="SSF53850">
    <property type="entry name" value="Periplasmic binding protein-like II"/>
    <property type="match status" value="1"/>
</dbReference>
<dbReference type="PANTHER" id="PTHR30118">
    <property type="entry name" value="HTH-TYPE TRANSCRIPTIONAL REGULATOR LEUO-RELATED"/>
    <property type="match status" value="1"/>
</dbReference>
<dbReference type="InterPro" id="IPR036390">
    <property type="entry name" value="WH_DNA-bd_sf"/>
</dbReference>
<reference evidence="7 8" key="1">
    <citation type="journal article" date="2019" name="Int. J. Syst. Evol. Microbiol.">
        <title>The Global Catalogue of Microorganisms (GCM) 10K type strain sequencing project: providing services to taxonomists for standard genome sequencing and annotation.</title>
        <authorList>
            <consortium name="The Broad Institute Genomics Platform"/>
            <consortium name="The Broad Institute Genome Sequencing Center for Infectious Disease"/>
            <person name="Wu L."/>
            <person name="Ma J."/>
        </authorList>
    </citation>
    <scope>NUCLEOTIDE SEQUENCE [LARGE SCALE GENOMIC DNA]</scope>
    <source>
        <strain evidence="7 8">JCM 11448</strain>
    </source>
</reference>
<evidence type="ECO:0000256" key="3">
    <source>
        <dbReference type="ARBA" id="ARBA00023125"/>
    </source>
</evidence>
<dbReference type="EMBL" id="BAAAIH010000002">
    <property type="protein sequence ID" value="GAA1251689.1"/>
    <property type="molecule type" value="Genomic_DNA"/>
</dbReference>
<protein>
    <submittedName>
        <fullName evidence="7">LysR family transcriptional regulator</fullName>
    </submittedName>
</protein>
<evidence type="ECO:0000256" key="2">
    <source>
        <dbReference type="ARBA" id="ARBA00023015"/>
    </source>
</evidence>
<dbReference type="Pfam" id="PF03466">
    <property type="entry name" value="LysR_substrate"/>
    <property type="match status" value="1"/>
</dbReference>